<dbReference type="SMART" id="SM00528">
    <property type="entry name" value="HNS"/>
    <property type="match status" value="1"/>
</dbReference>
<dbReference type="RefSeq" id="WP_106894101.1">
    <property type="nucleotide sequence ID" value="NZ_CP027860.1"/>
</dbReference>
<evidence type="ECO:0000256" key="5">
    <source>
        <dbReference type="SAM" id="Coils"/>
    </source>
</evidence>
<keyword evidence="9" id="KW-1185">Reference proteome</keyword>
<name>A0A2P1PZ98_9GAMM</name>
<dbReference type="Gene3D" id="4.10.430.10">
    <property type="entry name" value="Histone-like protein H-NS, C-terminal domain"/>
    <property type="match status" value="1"/>
</dbReference>
<sequence length="115" mass="12799">MSVDLRGLNARQLRDLISNAQKRQMELAEENVKQVRERCLKLISDEGLTFDQVFGQGRPKKPAANGDAGSNKKAVAPKYRNPANPLQTWAGRGKRPKWFSDALADGITEAQMYLG</sequence>
<dbReference type="GO" id="GO:0001217">
    <property type="term" value="F:DNA-binding transcription repressor activity"/>
    <property type="evidence" value="ECO:0007669"/>
    <property type="project" value="TreeGrafter"/>
</dbReference>
<proteinExistence type="inferred from homology"/>
<evidence type="ECO:0000313" key="8">
    <source>
        <dbReference type="EMBL" id="AVQ00183.1"/>
    </source>
</evidence>
<dbReference type="GO" id="GO:0005829">
    <property type="term" value="C:cytosol"/>
    <property type="evidence" value="ECO:0007669"/>
    <property type="project" value="TreeGrafter"/>
</dbReference>
<dbReference type="Proteomes" id="UP000241074">
    <property type="component" value="Chromosome"/>
</dbReference>
<dbReference type="SUPFAM" id="SSF81273">
    <property type="entry name" value="H-NS histone-like proteins"/>
    <property type="match status" value="1"/>
</dbReference>
<comment type="subcellular location">
    <subcellularLocation>
        <location evidence="1">Cytoplasm</location>
        <location evidence="1">Nucleoid</location>
    </subcellularLocation>
</comment>
<dbReference type="InterPro" id="IPR027444">
    <property type="entry name" value="H-NS_C_dom"/>
</dbReference>
<dbReference type="GO" id="GO:0009295">
    <property type="term" value="C:nucleoid"/>
    <property type="evidence" value="ECO:0007669"/>
    <property type="project" value="UniProtKB-SubCell"/>
</dbReference>
<evidence type="ECO:0000256" key="4">
    <source>
        <dbReference type="ARBA" id="ARBA00023125"/>
    </source>
</evidence>
<organism evidence="8 9">
    <name type="scientific">Ahniella affigens</name>
    <dbReference type="NCBI Taxonomy" id="2021234"/>
    <lineage>
        <taxon>Bacteria</taxon>
        <taxon>Pseudomonadati</taxon>
        <taxon>Pseudomonadota</taxon>
        <taxon>Gammaproteobacteria</taxon>
        <taxon>Lysobacterales</taxon>
        <taxon>Rhodanobacteraceae</taxon>
        <taxon>Ahniella</taxon>
    </lineage>
</organism>
<dbReference type="GO" id="GO:0003681">
    <property type="term" value="F:bent DNA binding"/>
    <property type="evidence" value="ECO:0007669"/>
    <property type="project" value="TreeGrafter"/>
</dbReference>
<comment type="similarity">
    <text evidence="2">Belongs to the histone-like protein H-NS family.</text>
</comment>
<dbReference type="KEGG" id="xba:C7S18_18545"/>
<evidence type="ECO:0000256" key="3">
    <source>
        <dbReference type="ARBA" id="ARBA00022490"/>
    </source>
</evidence>
<feature type="domain" description="DNA-binding protein H-NS-like C-terminal" evidence="7">
    <location>
        <begin position="69"/>
        <end position="114"/>
    </location>
</feature>
<gene>
    <name evidence="8" type="ORF">C7S18_18545</name>
</gene>
<reference evidence="8 9" key="1">
    <citation type="submission" date="2018-03" db="EMBL/GenBank/DDBJ databases">
        <title>Ahniella affigens gen. nov., sp. nov., a gammaproteobacterium isolated from sandy soil near a stream.</title>
        <authorList>
            <person name="Ko Y."/>
            <person name="Kim J.-H."/>
        </authorList>
    </citation>
    <scope>NUCLEOTIDE SEQUENCE [LARGE SCALE GENOMIC DNA]</scope>
    <source>
        <strain evidence="8 9">D13</strain>
    </source>
</reference>
<dbReference type="InterPro" id="IPR037150">
    <property type="entry name" value="H-NS_C_dom_sf"/>
</dbReference>
<evidence type="ECO:0000256" key="1">
    <source>
        <dbReference type="ARBA" id="ARBA00004453"/>
    </source>
</evidence>
<feature type="region of interest" description="Disordered" evidence="6">
    <location>
        <begin position="53"/>
        <end position="92"/>
    </location>
</feature>
<dbReference type="EMBL" id="CP027860">
    <property type="protein sequence ID" value="AVQ00183.1"/>
    <property type="molecule type" value="Genomic_DNA"/>
</dbReference>
<evidence type="ECO:0000259" key="7">
    <source>
        <dbReference type="SMART" id="SM00528"/>
    </source>
</evidence>
<keyword evidence="5" id="KW-0175">Coiled coil</keyword>
<dbReference type="GO" id="GO:0003680">
    <property type="term" value="F:minor groove of adenine-thymine-rich DNA binding"/>
    <property type="evidence" value="ECO:0007669"/>
    <property type="project" value="TreeGrafter"/>
</dbReference>
<dbReference type="AlphaFoldDB" id="A0A2P1PZ98"/>
<reference evidence="8 9" key="2">
    <citation type="submission" date="2018-03" db="EMBL/GenBank/DDBJ databases">
        <authorList>
            <person name="Keele B.F."/>
        </authorList>
    </citation>
    <scope>NUCLEOTIDE SEQUENCE [LARGE SCALE GENOMIC DNA]</scope>
    <source>
        <strain evidence="8 9">D13</strain>
    </source>
</reference>
<accession>A0A2P1PZ98</accession>
<protein>
    <submittedName>
        <fullName evidence="8">Histidine biosynthesis protein</fullName>
    </submittedName>
</protein>
<dbReference type="Pfam" id="PF00816">
    <property type="entry name" value="Histone_HNS"/>
    <property type="match status" value="1"/>
</dbReference>
<keyword evidence="4" id="KW-0238">DNA-binding</keyword>
<evidence type="ECO:0000313" key="9">
    <source>
        <dbReference type="Proteomes" id="UP000241074"/>
    </source>
</evidence>
<dbReference type="PANTHER" id="PTHR38097:SF2">
    <property type="entry name" value="DNA-BINDING PROTEIN STPA"/>
    <property type="match status" value="1"/>
</dbReference>
<feature type="coiled-coil region" evidence="5">
    <location>
        <begin position="10"/>
        <end position="45"/>
    </location>
</feature>
<dbReference type="GO" id="GO:0032993">
    <property type="term" value="C:protein-DNA complex"/>
    <property type="evidence" value="ECO:0007669"/>
    <property type="project" value="TreeGrafter"/>
</dbReference>
<dbReference type="PANTHER" id="PTHR38097">
    <property type="match status" value="1"/>
</dbReference>
<dbReference type="OrthoDB" id="5297879at2"/>
<evidence type="ECO:0000256" key="2">
    <source>
        <dbReference type="ARBA" id="ARBA00010610"/>
    </source>
</evidence>
<evidence type="ECO:0000256" key="6">
    <source>
        <dbReference type="SAM" id="MobiDB-lite"/>
    </source>
</evidence>
<keyword evidence="3" id="KW-0963">Cytoplasm</keyword>
<dbReference type="GO" id="GO:0000976">
    <property type="term" value="F:transcription cis-regulatory region binding"/>
    <property type="evidence" value="ECO:0007669"/>
    <property type="project" value="TreeGrafter"/>
</dbReference>